<dbReference type="GO" id="GO:0008168">
    <property type="term" value="F:methyltransferase activity"/>
    <property type="evidence" value="ECO:0007669"/>
    <property type="project" value="UniProtKB-KW"/>
</dbReference>
<dbReference type="InterPro" id="IPR029063">
    <property type="entry name" value="SAM-dependent_MTases_sf"/>
</dbReference>
<dbReference type="GO" id="GO:0016757">
    <property type="term" value="F:glycosyltransferase activity"/>
    <property type="evidence" value="ECO:0007669"/>
    <property type="project" value="InterPro"/>
</dbReference>
<keyword evidence="3" id="KW-1185">Reference proteome</keyword>
<keyword evidence="2" id="KW-0808">Transferase</keyword>
<dbReference type="Proteomes" id="UP000576821">
    <property type="component" value="Unassembled WGS sequence"/>
</dbReference>
<dbReference type="InterPro" id="IPR002495">
    <property type="entry name" value="Glyco_trans_8"/>
</dbReference>
<dbReference type="PANTHER" id="PTHR34203:SF15">
    <property type="entry name" value="SLL1173 PROTEIN"/>
    <property type="match status" value="1"/>
</dbReference>
<dbReference type="AlphaFoldDB" id="A0A846MFQ3"/>
<comment type="caution">
    <text evidence="2">The sequence shown here is derived from an EMBL/GenBank/DDBJ whole genome shotgun (WGS) entry which is preliminary data.</text>
</comment>
<proteinExistence type="predicted"/>
<dbReference type="Pfam" id="PF05050">
    <property type="entry name" value="Methyltransf_21"/>
    <property type="match status" value="1"/>
</dbReference>
<protein>
    <submittedName>
        <fullName evidence="2">FkbM family methyltransferase</fullName>
    </submittedName>
</protein>
<evidence type="ECO:0000313" key="2">
    <source>
        <dbReference type="EMBL" id="NIJ15456.1"/>
    </source>
</evidence>
<dbReference type="Gene3D" id="3.90.550.10">
    <property type="entry name" value="Spore Coat Polysaccharide Biosynthesis Protein SpsA, Chain A"/>
    <property type="match status" value="1"/>
</dbReference>
<dbReference type="EMBL" id="JAASQR010000001">
    <property type="protein sequence ID" value="NIJ15456.1"/>
    <property type="molecule type" value="Genomic_DNA"/>
</dbReference>
<dbReference type="RefSeq" id="WP_167302112.1">
    <property type="nucleotide sequence ID" value="NZ_JAASQR010000001.1"/>
</dbReference>
<dbReference type="NCBIfam" id="TIGR01444">
    <property type="entry name" value="fkbM_fam"/>
    <property type="match status" value="1"/>
</dbReference>
<dbReference type="SUPFAM" id="SSF53448">
    <property type="entry name" value="Nucleotide-diphospho-sugar transferases"/>
    <property type="match status" value="1"/>
</dbReference>
<accession>A0A846MFQ3</accession>
<feature type="domain" description="Methyltransferase FkbM" evidence="1">
    <location>
        <begin position="444"/>
        <end position="606"/>
    </location>
</feature>
<dbReference type="SUPFAM" id="SSF53335">
    <property type="entry name" value="S-adenosyl-L-methionine-dependent methyltransferases"/>
    <property type="match status" value="1"/>
</dbReference>
<sequence>MRPIDTVRRFFARDEEADSPARTPRDYLTGAQYETINVMTSCSNERAEVIQVLICSLSETHRNQRINFWLFHTSINDEKLSEFDRYCRSLPNVDFFEVRVGDKHLPHFEEMKRIGGKPDSERFLWFVAHEYLPQDLDRVVYLDALDTAVVDDLTAFYQADFDGKYLLVCRELNKWTNEPQLYVEPAREFFDRTQDKETVVRISQGIFNSGSIVINLNKFRAESLSLTHYCEVAQWAKDTVGAGFGDQGLWSLTHGSNFKLMDDRYNYRFFSYGPKSEVSNPSVIHFAGFAKKPFHLFFTPKQTKDLIEHIAKAGKGPIMMGNFHRLDSHYFAHYEKWWDYCKKTPVFSRIISSAIDETNDKVIAPLWGANHGDVVLSPAGTGAAAKPKGKSLDNVVNPQGIRVYVDENDTRGQKLVAAGGHLNPETMRAWKLLILEKRWTHLLDVGANYGEMLVHTPLPIGAKVFAFEPNPTILRRLRRTIRESGLANINIIGSAMSDHEGVQTLYVDPKWSGTTRFSRDGDTPKNYKPVEVNTTTLGTVLSRIADRPQDISLLLKIDVEGHEVPVLKGLIPVLPSLADFECLIEVVHLPDGDLDFLIQHFALRGYNKAQKKLVPLSARNAKELREAMKAPEIYGQDAVLSRK</sequence>
<organism evidence="2 3">
    <name type="scientific">Sphingobium vermicomposti</name>
    <dbReference type="NCBI Taxonomy" id="529005"/>
    <lineage>
        <taxon>Bacteria</taxon>
        <taxon>Pseudomonadati</taxon>
        <taxon>Pseudomonadota</taxon>
        <taxon>Alphaproteobacteria</taxon>
        <taxon>Sphingomonadales</taxon>
        <taxon>Sphingomonadaceae</taxon>
        <taxon>Sphingobium</taxon>
    </lineage>
</organism>
<dbReference type="InterPro" id="IPR029044">
    <property type="entry name" value="Nucleotide-diphossugar_trans"/>
</dbReference>
<name>A0A846MFQ3_9SPHN</name>
<dbReference type="InterPro" id="IPR052514">
    <property type="entry name" value="SAM-dependent_MTase"/>
</dbReference>
<dbReference type="Pfam" id="PF01501">
    <property type="entry name" value="Glyco_transf_8"/>
    <property type="match status" value="1"/>
</dbReference>
<dbReference type="GO" id="GO:0032259">
    <property type="term" value="P:methylation"/>
    <property type="evidence" value="ECO:0007669"/>
    <property type="project" value="UniProtKB-KW"/>
</dbReference>
<dbReference type="Gene3D" id="3.40.50.150">
    <property type="entry name" value="Vaccinia Virus protein VP39"/>
    <property type="match status" value="1"/>
</dbReference>
<keyword evidence="2" id="KW-0489">Methyltransferase</keyword>
<evidence type="ECO:0000259" key="1">
    <source>
        <dbReference type="Pfam" id="PF05050"/>
    </source>
</evidence>
<dbReference type="PANTHER" id="PTHR34203">
    <property type="entry name" value="METHYLTRANSFERASE, FKBM FAMILY PROTEIN"/>
    <property type="match status" value="1"/>
</dbReference>
<gene>
    <name evidence="2" type="ORF">FHS54_000405</name>
</gene>
<reference evidence="2 3" key="1">
    <citation type="submission" date="2020-03" db="EMBL/GenBank/DDBJ databases">
        <title>Genomic Encyclopedia of Type Strains, Phase IV (KMG-IV): sequencing the most valuable type-strain genomes for metagenomic binning, comparative biology and taxonomic classification.</title>
        <authorList>
            <person name="Goeker M."/>
        </authorList>
    </citation>
    <scope>NUCLEOTIDE SEQUENCE [LARGE SCALE GENOMIC DNA]</scope>
    <source>
        <strain evidence="2 3">DSM 21299</strain>
    </source>
</reference>
<evidence type="ECO:0000313" key="3">
    <source>
        <dbReference type="Proteomes" id="UP000576821"/>
    </source>
</evidence>
<dbReference type="InterPro" id="IPR006342">
    <property type="entry name" value="FkbM_mtfrase"/>
</dbReference>